<keyword evidence="2 17" id="KW-0723">Serine/threonine-protein kinase</keyword>
<dbReference type="GO" id="GO:0004674">
    <property type="term" value="F:protein serine/threonine kinase activity"/>
    <property type="evidence" value="ECO:0007669"/>
    <property type="project" value="UniProtKB-KW"/>
</dbReference>
<dbReference type="Gene3D" id="2.90.10.10">
    <property type="entry name" value="Bulb-type lectin domain"/>
    <property type="match status" value="2"/>
</dbReference>
<dbReference type="Gene3D" id="3.30.200.20">
    <property type="entry name" value="Phosphorylase Kinase, domain 1"/>
    <property type="match status" value="1"/>
</dbReference>
<evidence type="ECO:0000256" key="19">
    <source>
        <dbReference type="SAM" id="SignalP"/>
    </source>
</evidence>
<dbReference type="InterPro" id="IPR000719">
    <property type="entry name" value="Prot_kinase_dom"/>
</dbReference>
<keyword evidence="4 17" id="KW-0808">Transferase</keyword>
<keyword evidence="7 17" id="KW-0547">Nucleotide-binding</keyword>
<organism evidence="22">
    <name type="scientific">Cucumis melo</name>
    <name type="common">Muskmelon</name>
    <dbReference type="NCBI Taxonomy" id="3656"/>
    <lineage>
        <taxon>Eukaryota</taxon>
        <taxon>Viridiplantae</taxon>
        <taxon>Streptophyta</taxon>
        <taxon>Embryophyta</taxon>
        <taxon>Tracheophyta</taxon>
        <taxon>Spermatophyta</taxon>
        <taxon>Magnoliopsida</taxon>
        <taxon>eudicotyledons</taxon>
        <taxon>Gunneridae</taxon>
        <taxon>Pentapetalae</taxon>
        <taxon>rosids</taxon>
        <taxon>fabids</taxon>
        <taxon>Cucurbitales</taxon>
        <taxon>Cucurbitaceae</taxon>
        <taxon>Benincaseae</taxon>
        <taxon>Cucumis</taxon>
    </lineage>
</organism>
<dbReference type="SUPFAM" id="SSF56112">
    <property type="entry name" value="Protein kinase-like (PK-like)"/>
    <property type="match status" value="1"/>
</dbReference>
<dbReference type="SUPFAM" id="SSF51110">
    <property type="entry name" value="alpha-D-mannose-specific plant lectins"/>
    <property type="match status" value="1"/>
</dbReference>
<dbReference type="SMART" id="SM00220">
    <property type="entry name" value="S_TKc"/>
    <property type="match status" value="1"/>
</dbReference>
<dbReference type="PROSITE" id="PS50927">
    <property type="entry name" value="BULB_LECTIN"/>
    <property type="match status" value="1"/>
</dbReference>
<evidence type="ECO:0000256" key="10">
    <source>
        <dbReference type="ARBA" id="ARBA00022989"/>
    </source>
</evidence>
<evidence type="ECO:0000256" key="8">
    <source>
        <dbReference type="ARBA" id="ARBA00022777"/>
    </source>
</evidence>
<evidence type="ECO:0000256" key="4">
    <source>
        <dbReference type="ARBA" id="ARBA00022679"/>
    </source>
</evidence>
<dbReference type="GO" id="GO:0016020">
    <property type="term" value="C:membrane"/>
    <property type="evidence" value="ECO:0007669"/>
    <property type="project" value="UniProtKB-SubCell"/>
</dbReference>
<dbReference type="PANTHER" id="PTHR47976:SF15">
    <property type="entry name" value="G-TYPE LECTIN S-RECEPTOR-LIKE SERINE_THREONINE-PROTEIN KINASE RLK1"/>
    <property type="match status" value="1"/>
</dbReference>
<feature type="chain" id="PRO_5039936424" description="Receptor-like serine/threonine-protein kinase" evidence="19">
    <location>
        <begin position="19"/>
        <end position="802"/>
    </location>
</feature>
<keyword evidence="8 17" id="KW-0418">Kinase</keyword>
<dbReference type="Pfam" id="PF00069">
    <property type="entry name" value="Pkinase"/>
    <property type="match status" value="1"/>
</dbReference>
<feature type="domain" description="Bulb-type lectin" evidence="21">
    <location>
        <begin position="21"/>
        <end position="144"/>
    </location>
</feature>
<dbReference type="PROSITE" id="PS00108">
    <property type="entry name" value="PROTEIN_KINASE_ST"/>
    <property type="match status" value="1"/>
</dbReference>
<dbReference type="FunFam" id="2.90.10.10:FF:000006">
    <property type="entry name" value="Serine/threonine-protein kinase"/>
    <property type="match status" value="1"/>
</dbReference>
<dbReference type="Pfam" id="PF01453">
    <property type="entry name" value="B_lectin"/>
    <property type="match status" value="1"/>
</dbReference>
<evidence type="ECO:0000313" key="22">
    <source>
        <dbReference type="EnsemblPlants" id="MELO3C015676.2.1"/>
    </source>
</evidence>
<keyword evidence="13" id="KW-0675">Receptor</keyword>
<proteinExistence type="inferred from homology"/>
<reference evidence="22" key="1">
    <citation type="submission" date="2023-03" db="UniProtKB">
        <authorList>
            <consortium name="EnsemblPlants"/>
        </authorList>
    </citation>
    <scope>IDENTIFICATION</scope>
</reference>
<protein>
    <recommendedName>
        <fullName evidence="17">Receptor-like serine/threonine-protein kinase</fullName>
        <ecNumber evidence="17">2.7.11.1</ecNumber>
    </recommendedName>
</protein>
<evidence type="ECO:0000256" key="14">
    <source>
        <dbReference type="ARBA" id="ARBA00023180"/>
    </source>
</evidence>
<evidence type="ECO:0000256" key="5">
    <source>
        <dbReference type="ARBA" id="ARBA00022692"/>
    </source>
</evidence>
<evidence type="ECO:0000256" key="13">
    <source>
        <dbReference type="ARBA" id="ARBA00023170"/>
    </source>
</evidence>
<evidence type="ECO:0000256" key="11">
    <source>
        <dbReference type="ARBA" id="ARBA00023136"/>
    </source>
</evidence>
<comment type="catalytic activity">
    <reaction evidence="15 17">
        <text>L-threonyl-[protein] + ATP = O-phospho-L-threonyl-[protein] + ADP + H(+)</text>
        <dbReference type="Rhea" id="RHEA:46608"/>
        <dbReference type="Rhea" id="RHEA-COMP:11060"/>
        <dbReference type="Rhea" id="RHEA-COMP:11605"/>
        <dbReference type="ChEBI" id="CHEBI:15378"/>
        <dbReference type="ChEBI" id="CHEBI:30013"/>
        <dbReference type="ChEBI" id="CHEBI:30616"/>
        <dbReference type="ChEBI" id="CHEBI:61977"/>
        <dbReference type="ChEBI" id="CHEBI:456216"/>
        <dbReference type="EC" id="2.7.11.1"/>
    </reaction>
</comment>
<dbReference type="PIRSF" id="PIRSF000641">
    <property type="entry name" value="SRK"/>
    <property type="match status" value="1"/>
</dbReference>
<evidence type="ECO:0000259" key="21">
    <source>
        <dbReference type="PROSITE" id="PS50927"/>
    </source>
</evidence>
<comment type="subcellular location">
    <subcellularLocation>
        <location evidence="1">Membrane</location>
        <topology evidence="1">Single-pass membrane protein</topology>
    </subcellularLocation>
</comment>
<keyword evidence="3" id="KW-0245">EGF-like domain</keyword>
<evidence type="ECO:0000256" key="1">
    <source>
        <dbReference type="ARBA" id="ARBA00004167"/>
    </source>
</evidence>
<dbReference type="InterPro" id="IPR051343">
    <property type="entry name" value="G-type_lectin_kinases/EP1-like"/>
</dbReference>
<evidence type="ECO:0000256" key="12">
    <source>
        <dbReference type="ARBA" id="ARBA00023157"/>
    </source>
</evidence>
<dbReference type="EnsemblPlants" id="MELO3C015676.2.1">
    <property type="protein sequence ID" value="MELO3C015676.2.1"/>
    <property type="gene ID" value="MELO3C015676.2"/>
</dbReference>
<evidence type="ECO:0000256" key="2">
    <source>
        <dbReference type="ARBA" id="ARBA00022527"/>
    </source>
</evidence>
<evidence type="ECO:0000256" key="16">
    <source>
        <dbReference type="ARBA" id="ARBA00048679"/>
    </source>
</evidence>
<keyword evidence="14" id="KW-0325">Glycoprotein</keyword>
<dbReference type="FunFam" id="1.10.510.10:FF:000237">
    <property type="entry name" value="G-type lectin S-receptor-like serine/threonine-protein kinase"/>
    <property type="match status" value="1"/>
</dbReference>
<keyword evidence="5 18" id="KW-0812">Transmembrane</keyword>
<dbReference type="Gramene" id="MELO3C015676.2.1">
    <property type="protein sequence ID" value="MELO3C015676.2.1"/>
    <property type="gene ID" value="MELO3C015676.2"/>
</dbReference>
<evidence type="ECO:0000256" key="17">
    <source>
        <dbReference type="PIRNR" id="PIRNR000641"/>
    </source>
</evidence>
<dbReference type="CDD" id="cd01098">
    <property type="entry name" value="PAN_AP_plant"/>
    <property type="match status" value="1"/>
</dbReference>
<accession>A0A9I9DAR9</accession>
<dbReference type="EC" id="2.7.11.1" evidence="17"/>
<comment type="similarity">
    <text evidence="17">Belongs to the protein kinase superfamily. Ser/Thr protein kinase family.</text>
</comment>
<keyword evidence="12" id="KW-1015">Disulfide bond</keyword>
<feature type="domain" description="Protein kinase" evidence="20">
    <location>
        <begin position="504"/>
        <end position="773"/>
    </location>
</feature>
<dbReference type="Gene3D" id="1.10.510.10">
    <property type="entry name" value="Transferase(Phosphotransferase) domain 1"/>
    <property type="match status" value="1"/>
</dbReference>
<evidence type="ECO:0000256" key="15">
    <source>
        <dbReference type="ARBA" id="ARBA00047899"/>
    </source>
</evidence>
<dbReference type="InterPro" id="IPR036426">
    <property type="entry name" value="Bulb-type_lectin_dom_sf"/>
</dbReference>
<dbReference type="PROSITE" id="PS50011">
    <property type="entry name" value="PROTEIN_KINASE_DOM"/>
    <property type="match status" value="1"/>
</dbReference>
<evidence type="ECO:0000256" key="9">
    <source>
        <dbReference type="ARBA" id="ARBA00022840"/>
    </source>
</evidence>
<dbReference type="AlphaFoldDB" id="A0A9I9DAR9"/>
<keyword evidence="10 18" id="KW-1133">Transmembrane helix</keyword>
<dbReference type="InterPro" id="IPR024171">
    <property type="entry name" value="SRK-like_kinase"/>
</dbReference>
<dbReference type="InterPro" id="IPR008271">
    <property type="entry name" value="Ser/Thr_kinase_AS"/>
</dbReference>
<keyword evidence="6 19" id="KW-0732">Signal</keyword>
<feature type="transmembrane region" description="Helical" evidence="18">
    <location>
        <begin position="444"/>
        <end position="466"/>
    </location>
</feature>
<dbReference type="SMART" id="SM00108">
    <property type="entry name" value="B_lectin"/>
    <property type="match status" value="1"/>
</dbReference>
<sequence>MACMIPHIFLLLPLVVYAQSNSMLNVGGSLIAGDASASPWISPADHFAFGFREVDDGLFLLCIWYNKIDEKTIVWFAQHDQNPVPKGSKVEVTASNGLLLKSSQGGELWKSGPTSSVVAFGTIYDTGNLVLLDSNTTPLWESFNQPVDTLLPTQKMEVNNFLSSRKSQNTYSLGKFQLRFSEGNLVLNTRSLPTTYAYEPYHVIQAFEGNQVVFDEDGFLYIMQRNGKRVNISEPEGTYPANTHYYQVTLNFDGVISVSHHSRNPSAFNATWMHFKKIPNNICVAMRGNLSSGVCGYNSICTLNNDQRPSCKCPPGYSLIDLNDKYSDCKPNIQPICEGGEKNLINDLYSLQDLPNTDWPTQDYELFKPFTVEECKNACLLDCFCVVVVYRDNSCWKKKLPLANGRKDSSERSISFLKLRRNISSIGQDSNLLRSKGKKNQDTLVLVLSILLGSSLLIILVLASFISRGFIYHRRKKHTSDFLPRGNFGSMQKFTFKELREATNGFKEELGRGSCGIVYKGVTEVGSIAVKIFNHMFEDSEKEFKTEVIVVGEAHHKNITRLHGYCDDGKKCMLVYEFLSNGSLASFLFGDTKLSWDLRTKITYGIARGLLYLHEECNTEIIHCDIKPQNVLLDEHYNPKISDFGLAKLLKIDQSRNRVETNIKGTTGYIAPDWFKSTPLSTKVDVYSFGVLMLEIICCRRNGDMEVYEQGREILVDWAYDCYQQGRLDVLVEGDFEAIDDMGRLERFVMVAIWCIQEDPSQRPTMRQVIPMLEGIVPVSTPPSPCPFSSTSREVSSIQFVQ</sequence>
<name>A0A9I9DAR9_CUCME</name>
<evidence type="ECO:0000256" key="7">
    <source>
        <dbReference type="ARBA" id="ARBA00022741"/>
    </source>
</evidence>
<dbReference type="InterPro" id="IPR011009">
    <property type="entry name" value="Kinase-like_dom_sf"/>
</dbReference>
<evidence type="ECO:0000259" key="20">
    <source>
        <dbReference type="PROSITE" id="PS50011"/>
    </source>
</evidence>
<dbReference type="GO" id="GO:0005524">
    <property type="term" value="F:ATP binding"/>
    <property type="evidence" value="ECO:0007669"/>
    <property type="project" value="UniProtKB-KW"/>
</dbReference>
<keyword evidence="11 18" id="KW-0472">Membrane</keyword>
<dbReference type="CDD" id="cd14066">
    <property type="entry name" value="STKc_IRAK"/>
    <property type="match status" value="1"/>
</dbReference>
<feature type="signal peptide" evidence="19">
    <location>
        <begin position="1"/>
        <end position="18"/>
    </location>
</feature>
<evidence type="ECO:0000256" key="18">
    <source>
        <dbReference type="SAM" id="Phobius"/>
    </source>
</evidence>
<evidence type="ECO:0000256" key="6">
    <source>
        <dbReference type="ARBA" id="ARBA00022729"/>
    </source>
</evidence>
<dbReference type="InterPro" id="IPR001480">
    <property type="entry name" value="Bulb-type_lectin_dom"/>
</dbReference>
<comment type="catalytic activity">
    <reaction evidence="16 17">
        <text>L-seryl-[protein] + ATP = O-phospho-L-seryl-[protein] + ADP + H(+)</text>
        <dbReference type="Rhea" id="RHEA:17989"/>
        <dbReference type="Rhea" id="RHEA-COMP:9863"/>
        <dbReference type="Rhea" id="RHEA-COMP:11604"/>
        <dbReference type="ChEBI" id="CHEBI:15378"/>
        <dbReference type="ChEBI" id="CHEBI:29999"/>
        <dbReference type="ChEBI" id="CHEBI:30616"/>
        <dbReference type="ChEBI" id="CHEBI:83421"/>
        <dbReference type="ChEBI" id="CHEBI:456216"/>
        <dbReference type="EC" id="2.7.11.1"/>
    </reaction>
</comment>
<keyword evidence="9 17" id="KW-0067">ATP-binding</keyword>
<dbReference type="PANTHER" id="PTHR47976">
    <property type="entry name" value="G-TYPE LECTIN S-RECEPTOR-LIKE SERINE/THREONINE-PROTEIN KINASE SD2-5"/>
    <property type="match status" value="1"/>
</dbReference>
<evidence type="ECO:0000256" key="3">
    <source>
        <dbReference type="ARBA" id="ARBA00022536"/>
    </source>
</evidence>